<sequence>MAEFTHIPEGLLVTKPHKIPTWKLYVDGSLGEAEVGAGILLISPDGHNLNCSLCLEFKASNNATKYEALLSDFEVSTKNEGKEHPNLQSPRLKMATQKTLSKLASNKDSDLIRAISIKKLSRPTIDEALPQNAMMINESPNR</sequence>
<dbReference type="Proteomes" id="UP001604336">
    <property type="component" value="Unassembled WGS sequence"/>
</dbReference>
<dbReference type="PANTHER" id="PTHR48475:SF1">
    <property type="entry name" value="RNASE H TYPE-1 DOMAIN-CONTAINING PROTEIN"/>
    <property type="match status" value="1"/>
</dbReference>
<protein>
    <submittedName>
        <fullName evidence="1">Retrovirus-related Pol polyprotein from transposon</fullName>
    </submittedName>
</protein>
<dbReference type="InterPro" id="IPR036397">
    <property type="entry name" value="RNaseH_sf"/>
</dbReference>
<name>A0ABD1Q5E5_9LAMI</name>
<gene>
    <name evidence="1" type="ORF">Adt_39546</name>
</gene>
<proteinExistence type="predicted"/>
<dbReference type="AlphaFoldDB" id="A0ABD1Q5E5"/>
<comment type="caution">
    <text evidence="1">The sequence shown here is derived from an EMBL/GenBank/DDBJ whole genome shotgun (WGS) entry which is preliminary data.</text>
</comment>
<reference evidence="2" key="1">
    <citation type="submission" date="2024-07" db="EMBL/GenBank/DDBJ databases">
        <title>Two chromosome-level genome assemblies of Korean endemic species Abeliophyllum distichum and Forsythia ovata (Oleaceae).</title>
        <authorList>
            <person name="Jang H."/>
        </authorList>
    </citation>
    <scope>NUCLEOTIDE SEQUENCE [LARGE SCALE GENOMIC DNA]</scope>
</reference>
<evidence type="ECO:0000313" key="2">
    <source>
        <dbReference type="Proteomes" id="UP001604336"/>
    </source>
</evidence>
<dbReference type="PANTHER" id="PTHR48475">
    <property type="entry name" value="RIBONUCLEASE H"/>
    <property type="match status" value="1"/>
</dbReference>
<evidence type="ECO:0000313" key="1">
    <source>
        <dbReference type="EMBL" id="KAL2471410.1"/>
    </source>
</evidence>
<accession>A0ABD1Q5E5</accession>
<organism evidence="1 2">
    <name type="scientific">Abeliophyllum distichum</name>
    <dbReference type="NCBI Taxonomy" id="126358"/>
    <lineage>
        <taxon>Eukaryota</taxon>
        <taxon>Viridiplantae</taxon>
        <taxon>Streptophyta</taxon>
        <taxon>Embryophyta</taxon>
        <taxon>Tracheophyta</taxon>
        <taxon>Spermatophyta</taxon>
        <taxon>Magnoliopsida</taxon>
        <taxon>eudicotyledons</taxon>
        <taxon>Gunneridae</taxon>
        <taxon>Pentapetalae</taxon>
        <taxon>asterids</taxon>
        <taxon>lamiids</taxon>
        <taxon>Lamiales</taxon>
        <taxon>Oleaceae</taxon>
        <taxon>Forsythieae</taxon>
        <taxon>Abeliophyllum</taxon>
    </lineage>
</organism>
<dbReference type="Gene3D" id="3.30.420.10">
    <property type="entry name" value="Ribonuclease H-like superfamily/Ribonuclease H"/>
    <property type="match status" value="1"/>
</dbReference>
<keyword evidence="2" id="KW-1185">Reference proteome</keyword>
<dbReference type="EMBL" id="JBFOLK010000012">
    <property type="protein sequence ID" value="KAL2471410.1"/>
    <property type="molecule type" value="Genomic_DNA"/>
</dbReference>